<accession>J4UA10</accession>
<sequence length="966" mass="106199">MKPTCNVASVVNEEVNIPATVSAWVPGPRLFAWDSPVVHDNCSFDLISGHNYDEYVCHHALPWSPIFALIDRVPDIKAYLAVLGARQPLSSDAPAIPWFWRPPRSYSSISPEEQRLKTACEDAVRRGVEHLERRRMEKRGVFVDAHAPACSLWNPYPWIPASPFGSVRPGQYASFRVSCLSNSREEEEDHLYISEHMVRGNVRLPLVGDMREDMAALSPMDPLWPIFIARLYHLTTHPVHLSLFIDCQLYDKLKDCAEYREAVIDNVEVMRQNSDSFLPSLLDRTRTAGYELRNHEGRTRYTLATSANDFRYLLHSHTPPSPLDITMLVNLVMDIDCFVYRAAEVQAVLLGMDDVDLRWVLSAATLDLLDRWKESGGRRRSEATAEAQHAGILAAIHASTTSTLIVAVGNSVLYKNLKDSLANDARIELLHVERLNKSNEAGFKAKVRRKRAAASSERSATTPTKMEPGEGINGGGSEMEGQSASGESAKAGGEGVSAEGAIDHPSSQPPILTLDANVFPGSTGGFVVEHLPAAGAFAGVDDALKPFRVVILHAVQVELSAARPSRRAGEKAPCRARLLALSGSPPPLVTFLPPPSVPTPGRGDTRILNELREYIHQSLTTVVFASNDKIMHLRSLALSSIEPLLRPLLVNGSGHASGIPLDLTDLNLRRRQWAGATDGGLSSSIDSPEETAAARIGSATSAIRGALVHAPSSTALVVFSNEILLEQIRQTFHDQQQVSSVFAPQFSKTVTGDLKRELKQRKAEEQEKQEEKREKIQQGERCEEAEPSKPQAPSARKLVLDTNICPGSIIGFIVEHLPAPRAFVGVEGIFPPFSVLYLRAVQEELLAAGPSRSTGEEAPCRARIKAIKANRPPLVELLPEPSVPPVGNGDTRILNQLTTVVDASDCRILLATADVVLFLRSLRLTHEFDAFRPFLVFAEGHSSGLVLDRANLERRRYQWAEAVWEK</sequence>
<dbReference type="HOGENOM" id="CLU_306572_0_0_1"/>
<comment type="caution">
    <text evidence="2">The sequence shown here is derived from an EMBL/GenBank/DDBJ whole genome shotgun (WGS) entry which is preliminary data.</text>
</comment>
<organism evidence="2 3">
    <name type="scientific">Trichosporon asahii var. asahii (strain ATCC 90039 / CBS 2479 / JCM 2466 / KCTC 7840 / NBRC 103889/ NCYC 2677 / UAMH 7654)</name>
    <name type="common">Yeast</name>
    <dbReference type="NCBI Taxonomy" id="1186058"/>
    <lineage>
        <taxon>Eukaryota</taxon>
        <taxon>Fungi</taxon>
        <taxon>Dikarya</taxon>
        <taxon>Basidiomycota</taxon>
        <taxon>Agaricomycotina</taxon>
        <taxon>Tremellomycetes</taxon>
        <taxon>Trichosporonales</taxon>
        <taxon>Trichosporonaceae</taxon>
        <taxon>Trichosporon</taxon>
    </lineage>
</organism>
<evidence type="ECO:0008006" key="4">
    <source>
        <dbReference type="Google" id="ProtNLM"/>
    </source>
</evidence>
<dbReference type="Proteomes" id="UP000002748">
    <property type="component" value="Unassembled WGS sequence"/>
</dbReference>
<reference evidence="2 3" key="1">
    <citation type="journal article" date="2012" name="Eukaryot. Cell">
        <title>Draft genome sequence of CBS 2479, the standard type strain of Trichosporon asahii.</title>
        <authorList>
            <person name="Yang R.Y."/>
            <person name="Li H.T."/>
            <person name="Zhu H."/>
            <person name="Zhou G.P."/>
            <person name="Wang M."/>
            <person name="Wang L."/>
        </authorList>
    </citation>
    <scope>NUCLEOTIDE SEQUENCE [LARGE SCALE GENOMIC DNA]</scope>
    <source>
        <strain evidence="3">ATCC 90039 / CBS 2479 / JCM 2466 / KCTC 7840 / NCYC 2677 / UAMH 7654</strain>
    </source>
</reference>
<feature type="region of interest" description="Disordered" evidence="1">
    <location>
        <begin position="446"/>
        <end position="507"/>
    </location>
</feature>
<evidence type="ECO:0000256" key="1">
    <source>
        <dbReference type="SAM" id="MobiDB-lite"/>
    </source>
</evidence>
<gene>
    <name evidence="2" type="ORF">A1Q1_03642</name>
</gene>
<feature type="compositionally biased region" description="Basic and acidic residues" evidence="1">
    <location>
        <begin position="758"/>
        <end position="787"/>
    </location>
</feature>
<evidence type="ECO:0000313" key="3">
    <source>
        <dbReference type="Proteomes" id="UP000002748"/>
    </source>
</evidence>
<dbReference type="VEuPathDB" id="FungiDB:A1Q1_03642"/>
<dbReference type="AlphaFoldDB" id="J4UA10"/>
<dbReference type="KEGG" id="tasa:A1Q1_03642"/>
<dbReference type="GeneID" id="25987155"/>
<proteinExistence type="predicted"/>
<protein>
    <recommendedName>
        <fullName evidence="4">PIN domain-containing protein</fullName>
    </recommendedName>
</protein>
<dbReference type="RefSeq" id="XP_014178915.1">
    <property type="nucleotide sequence ID" value="XM_014323440.1"/>
</dbReference>
<name>J4UA10_TRIAS</name>
<evidence type="ECO:0000313" key="2">
    <source>
        <dbReference type="EMBL" id="EJT47530.1"/>
    </source>
</evidence>
<feature type="compositionally biased region" description="Low complexity" evidence="1">
    <location>
        <begin position="480"/>
        <end position="500"/>
    </location>
</feature>
<feature type="region of interest" description="Disordered" evidence="1">
    <location>
        <begin position="758"/>
        <end position="795"/>
    </location>
</feature>
<dbReference type="EMBL" id="ALBS01000239">
    <property type="protein sequence ID" value="EJT47530.1"/>
    <property type="molecule type" value="Genomic_DNA"/>
</dbReference>